<comment type="caution">
    <text evidence="12">The sequence shown here is derived from an EMBL/GenBank/DDBJ whole genome shotgun (WGS) entry which is preliminary data.</text>
</comment>
<dbReference type="Pfam" id="PF07963">
    <property type="entry name" value="N_methyl"/>
    <property type="match status" value="1"/>
</dbReference>
<keyword evidence="4" id="KW-1003">Cell membrane</keyword>
<reference evidence="12 13" key="1">
    <citation type="journal article" date="2007" name="Proc. Natl. Acad. Sci. U.S.A.">
        <title>Characterization of a marine gammaproteobacterium capable of aerobic anoxygenic photosynthesis.</title>
        <authorList>
            <person name="Fuchs B.M."/>
            <person name="Spring S."/>
            <person name="Teeling H."/>
            <person name="Quast C."/>
            <person name="Wulf J."/>
            <person name="Schattenhofer M."/>
            <person name="Yan S."/>
            <person name="Ferriera S."/>
            <person name="Johnson J."/>
            <person name="Glockner F.O."/>
            <person name="Amann R."/>
        </authorList>
    </citation>
    <scope>NUCLEOTIDE SEQUENCE [LARGE SCALE GENOMIC DNA]</scope>
    <source>
        <strain evidence="12">KT71</strain>
    </source>
</reference>
<dbReference type="InterPro" id="IPR010055">
    <property type="entry name" value="T2SS_protein-GspJ"/>
</dbReference>
<dbReference type="EMBL" id="AAOA02000003">
    <property type="protein sequence ID" value="EAQ99074.1"/>
    <property type="molecule type" value="Genomic_DNA"/>
</dbReference>
<comment type="similarity">
    <text evidence="2">Belongs to the GSP J family.</text>
</comment>
<dbReference type="InterPro" id="IPR051621">
    <property type="entry name" value="T2SS_protein_J"/>
</dbReference>
<evidence type="ECO:0000313" key="12">
    <source>
        <dbReference type="EMBL" id="EAQ99074.1"/>
    </source>
</evidence>
<dbReference type="NCBIfam" id="TIGR01711">
    <property type="entry name" value="gspJ"/>
    <property type="match status" value="1"/>
</dbReference>
<dbReference type="AlphaFoldDB" id="A4A5K3"/>
<evidence type="ECO:0000256" key="3">
    <source>
        <dbReference type="ARBA" id="ARBA00021539"/>
    </source>
</evidence>
<dbReference type="eggNOG" id="COG4795">
    <property type="taxonomic scope" value="Bacteria"/>
</dbReference>
<dbReference type="InterPro" id="IPR012902">
    <property type="entry name" value="N_methyl_site"/>
</dbReference>
<keyword evidence="10" id="KW-0175">Coiled coil</keyword>
<dbReference type="GO" id="GO:0015628">
    <property type="term" value="P:protein secretion by the type II secretion system"/>
    <property type="evidence" value="ECO:0007669"/>
    <property type="project" value="InterPro"/>
</dbReference>
<gene>
    <name evidence="12" type="ORF">KT71_10612</name>
</gene>
<feature type="coiled-coil region" evidence="10">
    <location>
        <begin position="42"/>
        <end position="69"/>
    </location>
</feature>
<dbReference type="Pfam" id="PF11612">
    <property type="entry name" value="T2SSJ"/>
    <property type="match status" value="1"/>
</dbReference>
<evidence type="ECO:0000256" key="1">
    <source>
        <dbReference type="ARBA" id="ARBA00004377"/>
    </source>
</evidence>
<accession>A4A5K3</accession>
<protein>
    <recommendedName>
        <fullName evidence="3">Type II secretion system protein J</fullName>
    </recommendedName>
</protein>
<feature type="transmembrane region" description="Helical" evidence="11">
    <location>
        <begin position="12"/>
        <end position="32"/>
    </location>
</feature>
<keyword evidence="8 11" id="KW-1133">Transmembrane helix</keyword>
<evidence type="ECO:0000256" key="9">
    <source>
        <dbReference type="ARBA" id="ARBA00023136"/>
    </source>
</evidence>
<evidence type="ECO:0000313" key="13">
    <source>
        <dbReference type="Proteomes" id="UP000019205"/>
    </source>
</evidence>
<name>A4A5K3_9GAMM</name>
<dbReference type="SUPFAM" id="SSF54523">
    <property type="entry name" value="Pili subunits"/>
    <property type="match status" value="1"/>
</dbReference>
<evidence type="ECO:0000256" key="2">
    <source>
        <dbReference type="ARBA" id="ARBA00011084"/>
    </source>
</evidence>
<dbReference type="InterPro" id="IPR045584">
    <property type="entry name" value="Pilin-like"/>
</dbReference>
<evidence type="ECO:0000256" key="11">
    <source>
        <dbReference type="SAM" id="Phobius"/>
    </source>
</evidence>
<keyword evidence="5" id="KW-0488">Methylation</keyword>
<keyword evidence="6" id="KW-0997">Cell inner membrane</keyword>
<sequence length="216" mass="24366">MTDPGQRGFTLVEVLIALAITAFVAAASYSGISSTLTGAEQLRTASERTRDLNRALAFLNRDLRQFSNRPVRDEFGGMQPALSGGPLAFYPLSLTRDGWSNTLQQPRSELQRVFYYLEEDSLWRAYYPVLDRAVDAEPQRMELLQQVTALELRFLDTLDNLQLDRDLVVDTRGWRESWVADPGAGNAVPPPPVALELRIELADLGEVRRLYELPLR</sequence>
<dbReference type="HOGENOM" id="CLU_093850_1_0_6"/>
<dbReference type="GO" id="GO:0015627">
    <property type="term" value="C:type II protein secretion system complex"/>
    <property type="evidence" value="ECO:0007669"/>
    <property type="project" value="InterPro"/>
</dbReference>
<evidence type="ECO:0000256" key="10">
    <source>
        <dbReference type="SAM" id="Coils"/>
    </source>
</evidence>
<keyword evidence="9 11" id="KW-0472">Membrane</keyword>
<dbReference type="PANTHER" id="PTHR39583:SF2">
    <property type="entry name" value="TYPE II SECRETION SYSTEM PROTEIN J"/>
    <property type="match status" value="1"/>
</dbReference>
<evidence type="ECO:0000256" key="7">
    <source>
        <dbReference type="ARBA" id="ARBA00022692"/>
    </source>
</evidence>
<evidence type="ECO:0000256" key="4">
    <source>
        <dbReference type="ARBA" id="ARBA00022475"/>
    </source>
</evidence>
<evidence type="ECO:0000256" key="8">
    <source>
        <dbReference type="ARBA" id="ARBA00022989"/>
    </source>
</evidence>
<dbReference type="RefSeq" id="WP_008294559.1">
    <property type="nucleotide sequence ID" value="NZ_CM002299.1"/>
</dbReference>
<dbReference type="GO" id="GO:0005886">
    <property type="term" value="C:plasma membrane"/>
    <property type="evidence" value="ECO:0007669"/>
    <property type="project" value="UniProtKB-SubCell"/>
</dbReference>
<dbReference type="NCBIfam" id="TIGR02532">
    <property type="entry name" value="IV_pilin_GFxxxE"/>
    <property type="match status" value="1"/>
</dbReference>
<evidence type="ECO:0000256" key="5">
    <source>
        <dbReference type="ARBA" id="ARBA00022481"/>
    </source>
</evidence>
<keyword evidence="7 11" id="KW-0812">Transmembrane</keyword>
<evidence type="ECO:0000256" key="6">
    <source>
        <dbReference type="ARBA" id="ARBA00022519"/>
    </source>
</evidence>
<keyword evidence="13" id="KW-1185">Reference proteome</keyword>
<dbReference type="Gene3D" id="3.10.610.10">
    <property type="entry name" value="GSPII I/J protein-like"/>
    <property type="match status" value="1"/>
</dbReference>
<comment type="subcellular location">
    <subcellularLocation>
        <location evidence="1">Cell inner membrane</location>
        <topology evidence="1">Single-pass membrane protein</topology>
    </subcellularLocation>
</comment>
<dbReference type="PROSITE" id="PS00409">
    <property type="entry name" value="PROKAR_NTER_METHYL"/>
    <property type="match status" value="1"/>
</dbReference>
<proteinExistence type="inferred from homology"/>
<organism evidence="12 13">
    <name type="scientific">Congregibacter litoralis KT71</name>
    <dbReference type="NCBI Taxonomy" id="314285"/>
    <lineage>
        <taxon>Bacteria</taxon>
        <taxon>Pseudomonadati</taxon>
        <taxon>Pseudomonadota</taxon>
        <taxon>Gammaproteobacteria</taxon>
        <taxon>Cellvibrionales</taxon>
        <taxon>Halieaceae</taxon>
        <taxon>Congregibacter</taxon>
    </lineage>
</organism>
<dbReference type="Proteomes" id="UP000019205">
    <property type="component" value="Chromosome"/>
</dbReference>
<dbReference type="STRING" id="314285.KT71_10612"/>
<reference evidence="12 13" key="2">
    <citation type="journal article" date="2009" name="PLoS ONE">
        <title>The photosynthetic apparatus and its regulation in the aerobic gammaproteobacterium Congregibacter litoralis gen. nov., sp. nov.</title>
        <authorList>
            <person name="Spring S."/>
            <person name="Lunsdorf H."/>
            <person name="Fuchs B.M."/>
            <person name="Tindall B.J."/>
        </authorList>
    </citation>
    <scope>NUCLEOTIDE SEQUENCE [LARGE SCALE GENOMIC DNA]</scope>
    <source>
        <strain evidence="12">KT71</strain>
    </source>
</reference>
<dbReference type="PANTHER" id="PTHR39583">
    <property type="entry name" value="TYPE II SECRETION SYSTEM PROTEIN J-RELATED"/>
    <property type="match status" value="1"/>
</dbReference>